<comment type="caution">
    <text evidence="3">The sequence shown here is derived from an EMBL/GenBank/DDBJ whole genome shotgun (WGS) entry which is preliminary data.</text>
</comment>
<dbReference type="PROSITE" id="PS50943">
    <property type="entry name" value="HTH_CROC1"/>
    <property type="match status" value="1"/>
</dbReference>
<dbReference type="InterPro" id="IPR010982">
    <property type="entry name" value="Lambda_DNA-bd_dom_sf"/>
</dbReference>
<evidence type="ECO:0000256" key="1">
    <source>
        <dbReference type="SAM" id="MobiDB-lite"/>
    </source>
</evidence>
<dbReference type="Pfam" id="PF13560">
    <property type="entry name" value="HTH_31"/>
    <property type="match status" value="1"/>
</dbReference>
<dbReference type="SMART" id="SM00530">
    <property type="entry name" value="HTH_XRE"/>
    <property type="match status" value="1"/>
</dbReference>
<evidence type="ECO:0000313" key="3">
    <source>
        <dbReference type="EMBL" id="MBN8431798.1"/>
    </source>
</evidence>
<reference evidence="3 4" key="1">
    <citation type="submission" date="2020-12" db="EMBL/GenBank/DDBJ databases">
        <title>Oil enriched cultivation method for isolating marine PHA-producing bacteria.</title>
        <authorList>
            <person name="Zheng W."/>
            <person name="Yu S."/>
            <person name="Huang Y."/>
        </authorList>
    </citation>
    <scope>NUCLEOTIDE SEQUENCE [LARGE SCALE GENOMIC DNA]</scope>
    <source>
        <strain evidence="3 4">SN0-2</strain>
    </source>
</reference>
<accession>A0ABS3E907</accession>
<dbReference type="SUPFAM" id="SSF47413">
    <property type="entry name" value="lambda repressor-like DNA-binding domains"/>
    <property type="match status" value="1"/>
</dbReference>
<organism evidence="3 4">
    <name type="scientific">Microbulbifer salipaludis</name>
    <dbReference type="NCBI Taxonomy" id="187980"/>
    <lineage>
        <taxon>Bacteria</taxon>
        <taxon>Pseudomonadati</taxon>
        <taxon>Pseudomonadota</taxon>
        <taxon>Gammaproteobacteria</taxon>
        <taxon>Cellvibrionales</taxon>
        <taxon>Microbulbiferaceae</taxon>
        <taxon>Microbulbifer</taxon>
    </lineage>
</organism>
<feature type="domain" description="HTH cro/C1-type" evidence="2">
    <location>
        <begin position="9"/>
        <end position="64"/>
    </location>
</feature>
<dbReference type="Gene3D" id="1.10.260.40">
    <property type="entry name" value="lambda repressor-like DNA-binding domains"/>
    <property type="match status" value="1"/>
</dbReference>
<keyword evidence="4" id="KW-1185">Reference proteome</keyword>
<dbReference type="RefSeq" id="WP_207002887.1">
    <property type="nucleotide sequence ID" value="NZ_JAEKJR010000002.1"/>
</dbReference>
<name>A0ABS3E907_9GAMM</name>
<feature type="region of interest" description="Disordered" evidence="1">
    <location>
        <begin position="1"/>
        <end position="41"/>
    </location>
</feature>
<evidence type="ECO:0000313" key="4">
    <source>
        <dbReference type="Proteomes" id="UP000664293"/>
    </source>
</evidence>
<sequence length="115" mass="12919">MPGKIGQRLRAARRRQGLSATEAGKRVGNLSRSQISKMESGVQRIPSDLLPRWCDAVGISLAEAYGKEHAHHFARVPFAPHIAKLYAQLPTDWQLHIQRSIEGLHKLYAKTKNRS</sequence>
<dbReference type="Proteomes" id="UP000664293">
    <property type="component" value="Unassembled WGS sequence"/>
</dbReference>
<protein>
    <submittedName>
        <fullName evidence="3">Helix-turn-helix transcriptional regulator</fullName>
    </submittedName>
</protein>
<proteinExistence type="predicted"/>
<dbReference type="InterPro" id="IPR001387">
    <property type="entry name" value="Cro/C1-type_HTH"/>
</dbReference>
<gene>
    <name evidence="3" type="ORF">JF535_13150</name>
</gene>
<dbReference type="CDD" id="cd00093">
    <property type="entry name" value="HTH_XRE"/>
    <property type="match status" value="1"/>
</dbReference>
<dbReference type="EMBL" id="JAEKJR010000002">
    <property type="protein sequence ID" value="MBN8431798.1"/>
    <property type="molecule type" value="Genomic_DNA"/>
</dbReference>
<evidence type="ECO:0000259" key="2">
    <source>
        <dbReference type="PROSITE" id="PS50943"/>
    </source>
</evidence>